<dbReference type="CDD" id="cd06782">
    <property type="entry name" value="cpPDZ_CPP-like"/>
    <property type="match status" value="1"/>
</dbReference>
<dbReference type="RefSeq" id="WP_155476728.1">
    <property type="nucleotide sequence ID" value="NZ_WNKU01000013.1"/>
</dbReference>
<dbReference type="InterPro" id="IPR029045">
    <property type="entry name" value="ClpP/crotonase-like_dom_sf"/>
</dbReference>
<evidence type="ECO:0000313" key="7">
    <source>
        <dbReference type="EMBL" id="MTV49628.1"/>
    </source>
</evidence>
<evidence type="ECO:0000313" key="8">
    <source>
        <dbReference type="Proteomes" id="UP000430670"/>
    </source>
</evidence>
<dbReference type="NCBIfam" id="TIGR00225">
    <property type="entry name" value="prc"/>
    <property type="match status" value="1"/>
</dbReference>
<dbReference type="Pfam" id="PF03572">
    <property type="entry name" value="Peptidase_S41"/>
    <property type="match status" value="1"/>
</dbReference>
<keyword evidence="2 5" id="KW-0645">Protease</keyword>
<dbReference type="Gene3D" id="3.30.750.44">
    <property type="match status" value="1"/>
</dbReference>
<accession>A0A6I3SKY5</accession>
<comment type="similarity">
    <text evidence="1 5">Belongs to the peptidase S41A family.</text>
</comment>
<evidence type="ECO:0000256" key="5">
    <source>
        <dbReference type="RuleBase" id="RU004404"/>
    </source>
</evidence>
<gene>
    <name evidence="7" type="ORF">GJ688_11640</name>
</gene>
<keyword evidence="8" id="KW-1185">Reference proteome</keyword>
<dbReference type="InterPro" id="IPR005151">
    <property type="entry name" value="Tail-specific_protease"/>
</dbReference>
<dbReference type="GO" id="GO:0008236">
    <property type="term" value="F:serine-type peptidase activity"/>
    <property type="evidence" value="ECO:0007669"/>
    <property type="project" value="UniProtKB-KW"/>
</dbReference>
<dbReference type="PANTHER" id="PTHR32060">
    <property type="entry name" value="TAIL-SPECIFIC PROTEASE"/>
    <property type="match status" value="1"/>
</dbReference>
<dbReference type="AlphaFoldDB" id="A0A6I3SKY5"/>
<evidence type="ECO:0000256" key="2">
    <source>
        <dbReference type="ARBA" id="ARBA00022670"/>
    </source>
</evidence>
<keyword evidence="3 5" id="KW-0378">Hydrolase</keyword>
<dbReference type="SUPFAM" id="SSF52096">
    <property type="entry name" value="ClpP/crotonase"/>
    <property type="match status" value="1"/>
</dbReference>
<dbReference type="GO" id="GO:0030288">
    <property type="term" value="C:outer membrane-bounded periplasmic space"/>
    <property type="evidence" value="ECO:0007669"/>
    <property type="project" value="TreeGrafter"/>
</dbReference>
<dbReference type="Pfam" id="PF22694">
    <property type="entry name" value="CtpB_N-like"/>
    <property type="match status" value="1"/>
</dbReference>
<evidence type="ECO:0000256" key="1">
    <source>
        <dbReference type="ARBA" id="ARBA00009179"/>
    </source>
</evidence>
<dbReference type="Proteomes" id="UP000430670">
    <property type="component" value="Unassembled WGS sequence"/>
</dbReference>
<organism evidence="7 8">
    <name type="scientific">Heliobacterium mobile</name>
    <name type="common">Heliobacillus mobilis</name>
    <dbReference type="NCBI Taxonomy" id="28064"/>
    <lineage>
        <taxon>Bacteria</taxon>
        <taxon>Bacillati</taxon>
        <taxon>Bacillota</taxon>
        <taxon>Clostridia</taxon>
        <taxon>Eubacteriales</taxon>
        <taxon>Heliobacteriaceae</taxon>
        <taxon>Heliobacterium</taxon>
    </lineage>
</organism>
<name>A0A6I3SKY5_HELMO</name>
<comment type="caution">
    <text evidence="7">The sequence shown here is derived from an EMBL/GenBank/DDBJ whole genome shotgun (WGS) entry which is preliminary data.</text>
</comment>
<dbReference type="Gene3D" id="3.90.226.10">
    <property type="entry name" value="2-enoyl-CoA Hydratase, Chain A, domain 1"/>
    <property type="match status" value="1"/>
</dbReference>
<dbReference type="CDD" id="cd07560">
    <property type="entry name" value="Peptidase_S41_CPP"/>
    <property type="match status" value="1"/>
</dbReference>
<sequence length="390" mass="41716">MAGRRRGLVIAAALVIIVSVLTTASLAVAVIGNYQHLGRLINVVRLVTSEYLEPTSFSTLVDGAMKGMVASLKDPYSTYLEPDEYKQLFDQIQGSFSGIGVYVSKKDQNKIVVVSPIKGGPAERVGIKAGDVIVKVDGEEVANMDVDLAVSKIKGPEGSNVNLTVFRENTKNFLEFTVPREKVNIPVVTAELAKGDNRIGVLRITQFNKTAAAEVDKAIRAFQDQHVKGIILDLRDNPGGELESAVDIASNFVPQGPVVKVVNRDGETEVYQSTRNQVMLPLAVLINGGSASASEIVAGAIKDYGTGTMIGSKSFGKGIVQSVIPLDGGAAVKLTTAKYLTPKGNDIHKIGIEPDFKVEPEKNETPHVTGAEDNDSVFNKGVEVVRSLMR</sequence>
<dbReference type="InterPro" id="IPR041489">
    <property type="entry name" value="PDZ_6"/>
</dbReference>
<protein>
    <submittedName>
        <fullName evidence="7">PDZ domain-containing protein</fullName>
    </submittedName>
</protein>
<dbReference type="GO" id="GO:0006508">
    <property type="term" value="P:proteolysis"/>
    <property type="evidence" value="ECO:0007669"/>
    <property type="project" value="UniProtKB-KW"/>
</dbReference>
<evidence type="ECO:0000256" key="4">
    <source>
        <dbReference type="ARBA" id="ARBA00022825"/>
    </source>
</evidence>
<evidence type="ECO:0000259" key="6">
    <source>
        <dbReference type="PROSITE" id="PS50106"/>
    </source>
</evidence>
<dbReference type="SUPFAM" id="SSF50156">
    <property type="entry name" value="PDZ domain-like"/>
    <property type="match status" value="1"/>
</dbReference>
<proteinExistence type="inferred from homology"/>
<dbReference type="InterPro" id="IPR036034">
    <property type="entry name" value="PDZ_sf"/>
</dbReference>
<dbReference type="GO" id="GO:0004175">
    <property type="term" value="F:endopeptidase activity"/>
    <property type="evidence" value="ECO:0007669"/>
    <property type="project" value="TreeGrafter"/>
</dbReference>
<dbReference type="PANTHER" id="PTHR32060:SF30">
    <property type="entry name" value="CARBOXY-TERMINAL PROCESSING PROTEASE CTPA"/>
    <property type="match status" value="1"/>
</dbReference>
<dbReference type="SMART" id="SM00245">
    <property type="entry name" value="TSPc"/>
    <property type="match status" value="1"/>
</dbReference>
<evidence type="ECO:0000256" key="3">
    <source>
        <dbReference type="ARBA" id="ARBA00022801"/>
    </source>
</evidence>
<keyword evidence="4 5" id="KW-0720">Serine protease</keyword>
<reference evidence="7 8" key="1">
    <citation type="submission" date="2019-11" db="EMBL/GenBank/DDBJ databases">
        <title>Whole-genome sequence of a the green, strictly anaerobic photosynthetic bacterium Heliobacillus mobilis DSM 6151.</title>
        <authorList>
            <person name="Kyndt J.A."/>
            <person name="Meyer T.E."/>
        </authorList>
    </citation>
    <scope>NUCLEOTIDE SEQUENCE [LARGE SCALE GENOMIC DNA]</scope>
    <source>
        <strain evidence="7 8">DSM 6151</strain>
    </source>
</reference>
<dbReference type="GO" id="GO:0007165">
    <property type="term" value="P:signal transduction"/>
    <property type="evidence" value="ECO:0007669"/>
    <property type="project" value="TreeGrafter"/>
</dbReference>
<dbReference type="FunFam" id="2.30.42.10:FF:000063">
    <property type="entry name" value="Peptidase, S41 family"/>
    <property type="match status" value="1"/>
</dbReference>
<dbReference type="PROSITE" id="PS50106">
    <property type="entry name" value="PDZ"/>
    <property type="match status" value="1"/>
</dbReference>
<dbReference type="EMBL" id="WNKU01000013">
    <property type="protein sequence ID" value="MTV49628.1"/>
    <property type="molecule type" value="Genomic_DNA"/>
</dbReference>
<dbReference type="SMART" id="SM00228">
    <property type="entry name" value="PDZ"/>
    <property type="match status" value="1"/>
</dbReference>
<dbReference type="InterPro" id="IPR055210">
    <property type="entry name" value="CtpA/B_N"/>
</dbReference>
<dbReference type="InterPro" id="IPR001478">
    <property type="entry name" value="PDZ"/>
</dbReference>
<dbReference type="InterPro" id="IPR004447">
    <property type="entry name" value="Peptidase_S41A"/>
</dbReference>
<dbReference type="Gene3D" id="2.30.42.10">
    <property type="match status" value="1"/>
</dbReference>
<dbReference type="Pfam" id="PF17820">
    <property type="entry name" value="PDZ_6"/>
    <property type="match status" value="1"/>
</dbReference>
<feature type="domain" description="PDZ" evidence="6">
    <location>
        <begin position="85"/>
        <end position="154"/>
    </location>
</feature>
<dbReference type="OrthoDB" id="9812068at2"/>